<evidence type="ECO:0008006" key="5">
    <source>
        <dbReference type="Google" id="ProtNLM"/>
    </source>
</evidence>
<evidence type="ECO:0000313" key="4">
    <source>
        <dbReference type="Proteomes" id="UP000741013"/>
    </source>
</evidence>
<keyword evidence="2" id="KW-0732">Signal</keyword>
<dbReference type="Proteomes" id="UP000741013">
    <property type="component" value="Unassembled WGS sequence"/>
</dbReference>
<accession>A0ABS4PTK9</accession>
<dbReference type="Gene3D" id="2.160.20.10">
    <property type="entry name" value="Single-stranded right-handed beta-helix, Pectin lyase-like"/>
    <property type="match status" value="2"/>
</dbReference>
<feature type="region of interest" description="Disordered" evidence="1">
    <location>
        <begin position="612"/>
        <end position="631"/>
    </location>
</feature>
<feature type="chain" id="PRO_5047329955" description="Pectate lyase superfamily protein" evidence="2">
    <location>
        <begin position="44"/>
        <end position="631"/>
    </location>
</feature>
<dbReference type="RefSeq" id="WP_209666027.1">
    <property type="nucleotide sequence ID" value="NZ_JAGGMS010000001.1"/>
</dbReference>
<feature type="signal peptide" evidence="2">
    <location>
        <begin position="1"/>
        <end position="43"/>
    </location>
</feature>
<dbReference type="EMBL" id="JAGGMS010000001">
    <property type="protein sequence ID" value="MBP2182760.1"/>
    <property type="molecule type" value="Genomic_DNA"/>
</dbReference>
<organism evidence="3 4">
    <name type="scientific">Amycolatopsis magusensis</name>
    <dbReference type="NCBI Taxonomy" id="882444"/>
    <lineage>
        <taxon>Bacteria</taxon>
        <taxon>Bacillati</taxon>
        <taxon>Actinomycetota</taxon>
        <taxon>Actinomycetes</taxon>
        <taxon>Pseudonocardiales</taxon>
        <taxon>Pseudonocardiaceae</taxon>
        <taxon>Amycolatopsis</taxon>
    </lineage>
</organism>
<keyword evidence="4" id="KW-1185">Reference proteome</keyword>
<dbReference type="InterPro" id="IPR012334">
    <property type="entry name" value="Pectin_lyas_fold"/>
</dbReference>
<evidence type="ECO:0000313" key="3">
    <source>
        <dbReference type="EMBL" id="MBP2182760.1"/>
    </source>
</evidence>
<comment type="caution">
    <text evidence="3">The sequence shown here is derived from an EMBL/GenBank/DDBJ whole genome shotgun (WGS) entry which is preliminary data.</text>
</comment>
<evidence type="ECO:0000256" key="2">
    <source>
        <dbReference type="SAM" id="SignalP"/>
    </source>
</evidence>
<gene>
    <name evidence="3" type="ORF">JOM49_004286</name>
</gene>
<dbReference type="InterPro" id="IPR059186">
    <property type="entry name" value="SACTE_4363"/>
</dbReference>
<dbReference type="CDD" id="cd23669">
    <property type="entry name" value="GH55_SacteLam55A-like"/>
    <property type="match status" value="1"/>
</dbReference>
<dbReference type="InterPro" id="IPR011050">
    <property type="entry name" value="Pectin_lyase_fold/virulence"/>
</dbReference>
<dbReference type="SUPFAM" id="SSF51126">
    <property type="entry name" value="Pectin lyase-like"/>
    <property type="match status" value="1"/>
</dbReference>
<protein>
    <recommendedName>
        <fullName evidence="5">Pectate lyase superfamily protein</fullName>
    </recommendedName>
</protein>
<name>A0ABS4PTK9_9PSEU</name>
<sequence>MHSFSPPHRTPPRARRRKSTALLGAVVSVLVTGSLITAAPATADPATTAARSVAQAPIPPNAPELGANVYVFNPGMAQADIQATVDAIANQQVGAEFGPGRYALLFEPGSYGTPQQPLEIRVGYYTEVAGLGAQPGDVQINGRVSVYNQCQVNGTGNCIALTNFWRSMANLTINVAGGEGCRAATNFWAVSQAAPMRRVDVNGKLSLMDYCGDGPWYASGGFIADSRFRGEVVSGSQQQFLVRNSELSSWSNGVWNQVFAGTPGAPATSFGVPGAQPYTTLNTTPVSMEEPYLTRSGGSYTVRVPAVRRDSVGPTRGDTGERAIGLGDFLVATPATGIAQVNQALAEGRHLLLSPGTYRYSEPIRVTRPDTLVLGLGMPTVTPQAGNAAVTVDDVAGVKLHGFTVDAGPVNSPVLVQVGRPGGTCECGGTGNPVVLQDVFVRIGGTLEGKATTSLEVNASNVLLDHTWLWRGDHGTGIGWDRNTADHGAVINGHDVSANGLFVEHYQKTETIWRGERGRVVMYQNERPYDPPSQAAWQEDGANPGYPALEVAPGVTTFRGWGLGSYSFFNQGVDIQSRMSFRVPRTPGVQLTSLLTVFLDGSGSINSVVNDTGPRADSSNGGTAQNVVSYP</sequence>
<proteinExistence type="predicted"/>
<reference evidence="3 4" key="1">
    <citation type="submission" date="2021-03" db="EMBL/GenBank/DDBJ databases">
        <title>Sequencing the genomes of 1000 actinobacteria strains.</title>
        <authorList>
            <person name="Klenk H.-P."/>
        </authorList>
    </citation>
    <scope>NUCLEOTIDE SEQUENCE [LARGE SCALE GENOMIC DNA]</scope>
    <source>
        <strain evidence="3 4">DSM 45510</strain>
    </source>
</reference>
<feature type="compositionally biased region" description="Polar residues" evidence="1">
    <location>
        <begin position="617"/>
        <end position="631"/>
    </location>
</feature>
<evidence type="ECO:0000256" key="1">
    <source>
        <dbReference type="SAM" id="MobiDB-lite"/>
    </source>
</evidence>